<sequence>MEVFAPARAQSIPACRSEDDSCPQCKSGRYLNRNMKLLASPCYHRMCEECVSNRFDAGPAPCPECHRFLRKIDFYQPVFEDLTVENEVRIRQRLSMTFNKRREEFKGATDYDAYLEMVEDLVLGLLHEEDAGEIDRRIERYKRENQSSISKNQAKQKREDKIFEVTVLRERERRQQRRDEDQQLLEDEKRKKAEIKQNLINELATAQVTGRTDRLCVRRRTALPVSMLNMTTSPWPFPTQTYLSS</sequence>
<name>A0ACC1K6R2_9FUNG</name>
<reference evidence="1" key="1">
    <citation type="submission" date="2022-07" db="EMBL/GenBank/DDBJ databases">
        <title>Phylogenomic reconstructions and comparative analyses of Kickxellomycotina fungi.</title>
        <authorList>
            <person name="Reynolds N.K."/>
            <person name="Stajich J.E."/>
            <person name="Barry K."/>
            <person name="Grigoriev I.V."/>
            <person name="Crous P."/>
            <person name="Smith M.E."/>
        </authorList>
    </citation>
    <scope>NUCLEOTIDE SEQUENCE</scope>
    <source>
        <strain evidence="1">CBS 109366</strain>
    </source>
</reference>
<dbReference type="Proteomes" id="UP001140234">
    <property type="component" value="Unassembled WGS sequence"/>
</dbReference>
<gene>
    <name evidence="1" type="primary">TFB3</name>
    <name evidence="1" type="ORF">IWQ57_000798</name>
</gene>
<accession>A0ACC1K6R2</accession>
<organism evidence="1 2">
    <name type="scientific">Coemansia nantahalensis</name>
    <dbReference type="NCBI Taxonomy" id="2789366"/>
    <lineage>
        <taxon>Eukaryota</taxon>
        <taxon>Fungi</taxon>
        <taxon>Fungi incertae sedis</taxon>
        <taxon>Zoopagomycota</taxon>
        <taxon>Kickxellomycotina</taxon>
        <taxon>Kickxellomycetes</taxon>
        <taxon>Kickxellales</taxon>
        <taxon>Kickxellaceae</taxon>
        <taxon>Coemansia</taxon>
    </lineage>
</organism>
<evidence type="ECO:0000313" key="1">
    <source>
        <dbReference type="EMBL" id="KAJ2774494.1"/>
    </source>
</evidence>
<proteinExistence type="predicted"/>
<evidence type="ECO:0000313" key="2">
    <source>
        <dbReference type="Proteomes" id="UP001140234"/>
    </source>
</evidence>
<comment type="caution">
    <text evidence="1">The sequence shown here is derived from an EMBL/GenBank/DDBJ whole genome shotgun (WGS) entry which is preliminary data.</text>
</comment>
<keyword evidence="2" id="KW-1185">Reference proteome</keyword>
<protein>
    <submittedName>
        <fullName evidence="1">TFIIH/NER complex subunit</fullName>
    </submittedName>
</protein>
<dbReference type="EMBL" id="JANBUJ010000095">
    <property type="protein sequence ID" value="KAJ2774494.1"/>
    <property type="molecule type" value="Genomic_DNA"/>
</dbReference>